<dbReference type="EMBL" id="UINC01059584">
    <property type="protein sequence ID" value="SVB83163.1"/>
    <property type="molecule type" value="Genomic_DNA"/>
</dbReference>
<dbReference type="InterPro" id="IPR036884">
    <property type="entry name" value="2Fe-2S-bd_dom_sf"/>
</dbReference>
<gene>
    <name evidence="7" type="ORF">METZ01_LOCUS236017</name>
</gene>
<dbReference type="Pfam" id="PF01799">
    <property type="entry name" value="Fer2_2"/>
    <property type="match status" value="1"/>
</dbReference>
<keyword evidence="1" id="KW-0001">2Fe-2S</keyword>
<dbReference type="AlphaFoldDB" id="A0A382H8S8"/>
<dbReference type="SUPFAM" id="SSF54292">
    <property type="entry name" value="2Fe-2S ferredoxin-like"/>
    <property type="match status" value="1"/>
</dbReference>
<evidence type="ECO:0000256" key="2">
    <source>
        <dbReference type="ARBA" id="ARBA00022723"/>
    </source>
</evidence>
<accession>A0A382H8S8</accession>
<dbReference type="PANTHER" id="PTHR44379:SF8">
    <property type="entry name" value="XANTHINE DEHYDROGENASE IRON-SULFUR-BINDING SUBUNIT XDHC-RELATED"/>
    <property type="match status" value="1"/>
</dbReference>
<keyword evidence="4" id="KW-0408">Iron</keyword>
<protein>
    <recommendedName>
        <fullName evidence="6">2Fe-2S ferredoxin-type domain-containing protein</fullName>
    </recommendedName>
</protein>
<dbReference type="Gene3D" id="1.10.150.120">
    <property type="entry name" value="[2Fe-2S]-binding domain"/>
    <property type="match status" value="1"/>
</dbReference>
<dbReference type="GO" id="GO:0051537">
    <property type="term" value="F:2 iron, 2 sulfur cluster binding"/>
    <property type="evidence" value="ECO:0007669"/>
    <property type="project" value="UniProtKB-KW"/>
</dbReference>
<keyword evidence="2" id="KW-0479">Metal-binding</keyword>
<sequence>MEVETGSRTIRFILNGEGYSISSNPVSRTSDVLREELGLTGTKVGCDAGDCGACTILIDGEQRFACLTAAGQLEGHDVQTVEGLAKDGALSPLQQAFHRYGAAQCGICTPGM</sequence>
<keyword evidence="3" id="KW-0560">Oxidoreductase</keyword>
<proteinExistence type="predicted"/>
<evidence type="ECO:0000259" key="6">
    <source>
        <dbReference type="PROSITE" id="PS51085"/>
    </source>
</evidence>
<dbReference type="InterPro" id="IPR036010">
    <property type="entry name" value="2Fe-2S_ferredoxin-like_sf"/>
</dbReference>
<dbReference type="Gene3D" id="3.10.20.30">
    <property type="match status" value="1"/>
</dbReference>
<dbReference type="InterPro" id="IPR006058">
    <property type="entry name" value="2Fe2S_fd_BS"/>
</dbReference>
<name>A0A382H8S8_9ZZZZ</name>
<dbReference type="PROSITE" id="PS51085">
    <property type="entry name" value="2FE2S_FER_2"/>
    <property type="match status" value="1"/>
</dbReference>
<dbReference type="Pfam" id="PF00111">
    <property type="entry name" value="Fer2"/>
    <property type="match status" value="1"/>
</dbReference>
<dbReference type="GO" id="GO:0016491">
    <property type="term" value="F:oxidoreductase activity"/>
    <property type="evidence" value="ECO:0007669"/>
    <property type="project" value="UniProtKB-KW"/>
</dbReference>
<evidence type="ECO:0000313" key="7">
    <source>
        <dbReference type="EMBL" id="SVB83163.1"/>
    </source>
</evidence>
<dbReference type="PANTHER" id="PTHR44379">
    <property type="entry name" value="OXIDOREDUCTASE WITH IRON-SULFUR SUBUNIT"/>
    <property type="match status" value="1"/>
</dbReference>
<feature type="non-terminal residue" evidence="7">
    <location>
        <position position="112"/>
    </location>
</feature>
<dbReference type="InterPro" id="IPR051452">
    <property type="entry name" value="Diverse_Oxidoreductases"/>
</dbReference>
<dbReference type="GO" id="GO:0046872">
    <property type="term" value="F:metal ion binding"/>
    <property type="evidence" value="ECO:0007669"/>
    <property type="project" value="UniProtKB-KW"/>
</dbReference>
<dbReference type="PROSITE" id="PS00197">
    <property type="entry name" value="2FE2S_FER_1"/>
    <property type="match status" value="1"/>
</dbReference>
<evidence type="ECO:0000256" key="4">
    <source>
        <dbReference type="ARBA" id="ARBA00023004"/>
    </source>
</evidence>
<evidence type="ECO:0000256" key="3">
    <source>
        <dbReference type="ARBA" id="ARBA00023002"/>
    </source>
</evidence>
<organism evidence="7">
    <name type="scientific">marine metagenome</name>
    <dbReference type="NCBI Taxonomy" id="408172"/>
    <lineage>
        <taxon>unclassified sequences</taxon>
        <taxon>metagenomes</taxon>
        <taxon>ecological metagenomes</taxon>
    </lineage>
</organism>
<dbReference type="InterPro" id="IPR001041">
    <property type="entry name" value="2Fe-2S_ferredoxin-type"/>
</dbReference>
<evidence type="ECO:0000256" key="1">
    <source>
        <dbReference type="ARBA" id="ARBA00022714"/>
    </source>
</evidence>
<dbReference type="SUPFAM" id="SSF47741">
    <property type="entry name" value="CO dehydrogenase ISP C-domain like"/>
    <property type="match status" value="1"/>
</dbReference>
<feature type="domain" description="2Fe-2S ferredoxin-type" evidence="6">
    <location>
        <begin position="8"/>
        <end position="84"/>
    </location>
</feature>
<dbReference type="InterPro" id="IPR012675">
    <property type="entry name" value="Beta-grasp_dom_sf"/>
</dbReference>
<reference evidence="7" key="1">
    <citation type="submission" date="2018-05" db="EMBL/GenBank/DDBJ databases">
        <authorList>
            <person name="Lanie J.A."/>
            <person name="Ng W.-L."/>
            <person name="Kazmierczak K.M."/>
            <person name="Andrzejewski T.M."/>
            <person name="Davidsen T.M."/>
            <person name="Wayne K.J."/>
            <person name="Tettelin H."/>
            <person name="Glass J.I."/>
            <person name="Rusch D."/>
            <person name="Podicherti R."/>
            <person name="Tsui H.-C.T."/>
            <person name="Winkler M.E."/>
        </authorList>
    </citation>
    <scope>NUCLEOTIDE SEQUENCE</scope>
</reference>
<keyword evidence="5" id="KW-0411">Iron-sulfur</keyword>
<evidence type="ECO:0000256" key="5">
    <source>
        <dbReference type="ARBA" id="ARBA00023014"/>
    </source>
</evidence>
<dbReference type="InterPro" id="IPR002888">
    <property type="entry name" value="2Fe-2S-bd"/>
</dbReference>